<organism evidence="2 3">
    <name type="scientific">Seminavis robusta</name>
    <dbReference type="NCBI Taxonomy" id="568900"/>
    <lineage>
        <taxon>Eukaryota</taxon>
        <taxon>Sar</taxon>
        <taxon>Stramenopiles</taxon>
        <taxon>Ochrophyta</taxon>
        <taxon>Bacillariophyta</taxon>
        <taxon>Bacillariophyceae</taxon>
        <taxon>Bacillariophycidae</taxon>
        <taxon>Naviculales</taxon>
        <taxon>Naviculaceae</taxon>
        <taxon>Seminavis</taxon>
    </lineage>
</organism>
<feature type="compositionally biased region" description="Polar residues" evidence="1">
    <location>
        <begin position="18"/>
        <end position="28"/>
    </location>
</feature>
<evidence type="ECO:0000313" key="3">
    <source>
        <dbReference type="Proteomes" id="UP001153069"/>
    </source>
</evidence>
<name>A0A9N8DEJ4_9STRA</name>
<comment type="caution">
    <text evidence="2">The sequence shown here is derived from an EMBL/GenBank/DDBJ whole genome shotgun (WGS) entry which is preliminary data.</text>
</comment>
<dbReference type="AlphaFoldDB" id="A0A9N8DEJ4"/>
<accession>A0A9N8DEJ4</accession>
<dbReference type="EMBL" id="CAICTM010000118">
    <property type="protein sequence ID" value="CAB9501812.1"/>
    <property type="molecule type" value="Genomic_DNA"/>
</dbReference>
<feature type="region of interest" description="Disordered" evidence="1">
    <location>
        <begin position="1"/>
        <end position="28"/>
    </location>
</feature>
<gene>
    <name evidence="2" type="ORF">SEMRO_119_G058040.1</name>
</gene>
<proteinExistence type="predicted"/>
<keyword evidence="3" id="KW-1185">Reference proteome</keyword>
<sequence length="120" mass="13003">MIETFEPCCSHKDATVEPESQASASTTGQPTFVETFEALQQSLEAFLANTGQQVMLPEVVIVEEDFESAGSADSWTGGSLSKREDGSQFLGLLGQGNSEIDQEFEIPLSANEEDPKRQTL</sequence>
<evidence type="ECO:0000313" key="2">
    <source>
        <dbReference type="EMBL" id="CAB9501812.1"/>
    </source>
</evidence>
<evidence type="ECO:0000256" key="1">
    <source>
        <dbReference type="SAM" id="MobiDB-lite"/>
    </source>
</evidence>
<reference evidence="2" key="1">
    <citation type="submission" date="2020-06" db="EMBL/GenBank/DDBJ databases">
        <authorList>
            <consortium name="Plant Systems Biology data submission"/>
        </authorList>
    </citation>
    <scope>NUCLEOTIDE SEQUENCE</scope>
    <source>
        <strain evidence="2">D6</strain>
    </source>
</reference>
<protein>
    <submittedName>
        <fullName evidence="2">Uncharacterized protein</fullName>
    </submittedName>
</protein>
<dbReference type="Proteomes" id="UP001153069">
    <property type="component" value="Unassembled WGS sequence"/>
</dbReference>